<dbReference type="RefSeq" id="WP_013137865.1">
    <property type="nucleotide sequence ID" value="NC_014168.1"/>
</dbReference>
<sequence length="63" mass="7373">MRLREFHARVQEEFGTQFGESLLRDHVLLVFGCTALAAIERGTDPKRVWQALCKDFDVPKPRW</sequence>
<evidence type="ECO:0000313" key="2">
    <source>
        <dbReference type="Proteomes" id="UP000002247"/>
    </source>
</evidence>
<reference evidence="1 2" key="1">
    <citation type="journal article" date="2010" name="Stand. Genomic Sci.">
        <title>Complete genome sequence of Segniliparus rotundus type strain (CDC 1076).</title>
        <authorList>
            <person name="Sikorski J."/>
            <person name="Lapidus A."/>
            <person name="Copeland A."/>
            <person name="Misra M."/>
            <person name="Glavina Del Rio T."/>
            <person name="Nolan M."/>
            <person name="Lucas S."/>
            <person name="Chen F."/>
            <person name="Tice H."/>
            <person name="Cheng J.F."/>
            <person name="Jando M."/>
            <person name="Schneider S."/>
            <person name="Bruce D."/>
            <person name="Goodwin L."/>
            <person name="Pitluck S."/>
            <person name="Liolios K."/>
            <person name="Mikhailova N."/>
            <person name="Pati A."/>
            <person name="Ivanova N."/>
            <person name="Mavromatis K."/>
            <person name="Chen A."/>
            <person name="Palaniappan K."/>
            <person name="Chertkov O."/>
            <person name="Land M."/>
            <person name="Hauser L."/>
            <person name="Chang Y.J."/>
            <person name="Jeffries C.D."/>
            <person name="Brettin T."/>
            <person name="Detter J.C."/>
            <person name="Han C."/>
            <person name="Rohde M."/>
            <person name="Goker M."/>
            <person name="Bristow J."/>
            <person name="Eisen J.A."/>
            <person name="Markowitz V."/>
            <person name="Hugenholtz P."/>
            <person name="Kyrpides N.C."/>
            <person name="Klenk H.P."/>
        </authorList>
    </citation>
    <scope>NUCLEOTIDE SEQUENCE [LARGE SCALE GENOMIC DNA]</scope>
    <source>
        <strain evidence="2">ATCC BAA-972 / CDC 1076 / CIP 108378 / DSM 44985 / JCM 13578</strain>
    </source>
</reference>
<evidence type="ECO:0008006" key="3">
    <source>
        <dbReference type="Google" id="ProtNLM"/>
    </source>
</evidence>
<dbReference type="OrthoDB" id="3215033at2"/>
<dbReference type="EMBL" id="CP001958">
    <property type="protein sequence ID" value="ADG97409.1"/>
    <property type="molecule type" value="Genomic_DNA"/>
</dbReference>
<dbReference type="HOGENOM" id="CLU_179041_0_0_11"/>
<gene>
    <name evidence="1" type="ordered locus">Srot_0935</name>
</gene>
<dbReference type="Proteomes" id="UP000002247">
    <property type="component" value="Chromosome"/>
</dbReference>
<dbReference type="AlphaFoldDB" id="D6ZEN5"/>
<dbReference type="KEGG" id="srt:Srot_0935"/>
<keyword evidence="2" id="KW-1185">Reference proteome</keyword>
<dbReference type="InterPro" id="IPR021408">
    <property type="entry name" value="DUF3046"/>
</dbReference>
<dbReference type="Pfam" id="PF11248">
    <property type="entry name" value="DUF3046"/>
    <property type="match status" value="1"/>
</dbReference>
<dbReference type="STRING" id="640132.Srot_0935"/>
<proteinExistence type="predicted"/>
<name>D6ZEN5_SEGRD</name>
<organism evidence="1 2">
    <name type="scientific">Segniliparus rotundus (strain ATCC BAA-972 / CDC 1076 / CIP 108378 / DSM 44985 / JCM 13578)</name>
    <dbReference type="NCBI Taxonomy" id="640132"/>
    <lineage>
        <taxon>Bacteria</taxon>
        <taxon>Bacillati</taxon>
        <taxon>Actinomycetota</taxon>
        <taxon>Actinomycetes</taxon>
        <taxon>Mycobacteriales</taxon>
        <taxon>Segniliparaceae</taxon>
        <taxon>Segniliparus</taxon>
    </lineage>
</organism>
<evidence type="ECO:0000313" key="1">
    <source>
        <dbReference type="EMBL" id="ADG97409.1"/>
    </source>
</evidence>
<accession>D6ZEN5</accession>
<protein>
    <recommendedName>
        <fullName evidence="3">DUF3046 domain-containing protein</fullName>
    </recommendedName>
</protein>